<feature type="transmembrane region" description="Helical" evidence="8">
    <location>
        <begin position="267"/>
        <end position="288"/>
    </location>
</feature>
<feature type="transmembrane region" description="Helical" evidence="8">
    <location>
        <begin position="392"/>
        <end position="411"/>
    </location>
</feature>
<dbReference type="Gene3D" id="1.10.3430.10">
    <property type="entry name" value="Ammonium transporter AmtB like domains"/>
    <property type="match status" value="1"/>
</dbReference>
<dbReference type="InterPro" id="IPR029020">
    <property type="entry name" value="Ammonium/urea_transptr"/>
</dbReference>
<dbReference type="NCBIfam" id="TIGR00836">
    <property type="entry name" value="amt"/>
    <property type="match status" value="1"/>
</dbReference>
<dbReference type="RefSeq" id="XP_066913611.1">
    <property type="nucleotide sequence ID" value="XM_067057510.1"/>
</dbReference>
<dbReference type="FunFam" id="1.10.3430.10:FF:000008">
    <property type="entry name" value="Ammonium transporter"/>
    <property type="match status" value="1"/>
</dbReference>
<keyword evidence="4 8" id="KW-0812">Transmembrane</keyword>
<evidence type="ECO:0000259" key="9">
    <source>
        <dbReference type="Pfam" id="PF00909"/>
    </source>
</evidence>
<dbReference type="Proteomes" id="UP000594262">
    <property type="component" value="Unplaced"/>
</dbReference>
<dbReference type="Pfam" id="PF00909">
    <property type="entry name" value="Ammonium_transp"/>
    <property type="match status" value="1"/>
</dbReference>
<dbReference type="AlphaFoldDB" id="A0A7M6DQC6"/>
<dbReference type="InterPro" id="IPR024041">
    <property type="entry name" value="NH4_transpt_AmtB-like_dom"/>
</dbReference>
<evidence type="ECO:0000256" key="4">
    <source>
        <dbReference type="ARBA" id="ARBA00022692"/>
    </source>
</evidence>
<evidence type="ECO:0000256" key="6">
    <source>
        <dbReference type="ARBA" id="ARBA00023136"/>
    </source>
</evidence>
<evidence type="ECO:0000256" key="2">
    <source>
        <dbReference type="ARBA" id="ARBA00005887"/>
    </source>
</evidence>
<evidence type="ECO:0000256" key="7">
    <source>
        <dbReference type="ARBA" id="ARBA00023177"/>
    </source>
</evidence>
<dbReference type="GO" id="GO:0097272">
    <property type="term" value="P:ammonium homeostasis"/>
    <property type="evidence" value="ECO:0007669"/>
    <property type="project" value="TreeGrafter"/>
</dbReference>
<protein>
    <recommendedName>
        <fullName evidence="8">Ammonium transporter</fullName>
    </recommendedName>
</protein>
<dbReference type="InterPro" id="IPR001905">
    <property type="entry name" value="Ammonium_transpt"/>
</dbReference>
<dbReference type="OrthoDB" id="534912at2759"/>
<feature type="domain" description="Ammonium transporter AmtB-like" evidence="9">
    <location>
        <begin position="37"/>
        <end position="443"/>
    </location>
</feature>
<keyword evidence="7 8" id="KW-0924">Ammonia transport</keyword>
<comment type="similarity">
    <text evidence="2 8">Belongs to the ammonia transporter channel (TC 1.A.11.2) family.</text>
</comment>
<evidence type="ECO:0000256" key="3">
    <source>
        <dbReference type="ARBA" id="ARBA00022448"/>
    </source>
</evidence>
<name>A0A7M6DQC6_9CNID</name>
<keyword evidence="11" id="KW-1185">Reference proteome</keyword>
<feature type="transmembrane region" description="Helical" evidence="8">
    <location>
        <begin position="227"/>
        <end position="247"/>
    </location>
</feature>
<sequence length="599" mass="65224">MSMESFNLTALCNLTQERIKELYHISENSDKAGDATWILTSAFIIFTMQSGFGLLEAGSVSSKNECNIMVKNAVDVIFGGLGYWICGFAFSFGEDETYSNAFTGFGSFFTGSSNDDNSDIILSKYFFQLSFATTATTIVSGAMAERTNLKAYMFFSFINFLSYVFPAHWIWAEGGYFKMKGVVDVAGCGPVHVVGGTAAIVASIILKPRTGVFDHSQDEKRDEYSTMASPTNVVLGTFMLWWGWLGFNCGSTFGVSGGKWKLASRAAVTTVNASVGGGIWSVFYCYVLTKEYNHKLDIGIFTNCILGGLVSITAICALCKPWEALLVGMAGGFIVSYGVLLIGKLKIDDPVSCIPVHCFCGMWGMVCVGLFGEKDEVENINLQYGVAKGGPASFLGYQIAAALAIAAWSGVSTAIQLKLTDLIFGLRMTLEEELMGADASEHGILDSNAPSMLKNGMSRGGSSRTLGKKYSTIIRNKEVATAGSEELRKRGMTNSSKETESDFGYISYHTGEGGSPLYDRAVNVNLKLCSSRSFSLRSPFIRNQLTSNSSRDERRSMSLNHKDAVLELADKIPTTQILHKVNKSPKIFEHKLYRSNSFS</sequence>
<dbReference type="PANTHER" id="PTHR11730:SF58">
    <property type="entry name" value="AMMONIUM TRANSPORTER"/>
    <property type="match status" value="1"/>
</dbReference>
<feature type="transmembrane region" description="Helical" evidence="8">
    <location>
        <begin position="300"/>
        <end position="318"/>
    </location>
</feature>
<evidence type="ECO:0000313" key="10">
    <source>
        <dbReference type="EnsemblMetazoa" id="CLYHEMP022187.1"/>
    </source>
</evidence>
<proteinExistence type="inferred from homology"/>
<feature type="transmembrane region" description="Helical" evidence="8">
    <location>
        <begin position="35"/>
        <end position="55"/>
    </location>
</feature>
<dbReference type="GO" id="GO:0008519">
    <property type="term" value="F:ammonium channel activity"/>
    <property type="evidence" value="ECO:0007669"/>
    <property type="project" value="InterPro"/>
</dbReference>
<feature type="transmembrane region" description="Helical" evidence="8">
    <location>
        <begin position="125"/>
        <end position="144"/>
    </location>
</feature>
<feature type="transmembrane region" description="Helical" evidence="8">
    <location>
        <begin position="151"/>
        <end position="171"/>
    </location>
</feature>
<evidence type="ECO:0000256" key="8">
    <source>
        <dbReference type="RuleBase" id="RU362002"/>
    </source>
</evidence>
<dbReference type="GO" id="GO:0005886">
    <property type="term" value="C:plasma membrane"/>
    <property type="evidence" value="ECO:0007669"/>
    <property type="project" value="UniProtKB-SubCell"/>
</dbReference>
<feature type="transmembrane region" description="Helical" evidence="8">
    <location>
        <begin position="76"/>
        <end position="93"/>
    </location>
</feature>
<dbReference type="GeneID" id="136800897"/>
<keyword evidence="6 8" id="KW-0472">Membrane</keyword>
<keyword evidence="3 8" id="KW-0813">Transport</keyword>
<evidence type="ECO:0000313" key="11">
    <source>
        <dbReference type="Proteomes" id="UP000594262"/>
    </source>
</evidence>
<feature type="transmembrane region" description="Helical" evidence="8">
    <location>
        <begin position="183"/>
        <end position="206"/>
    </location>
</feature>
<dbReference type="PANTHER" id="PTHR11730">
    <property type="entry name" value="AMMONIUM TRANSPORTER"/>
    <property type="match status" value="1"/>
</dbReference>
<reference evidence="10" key="1">
    <citation type="submission" date="2021-01" db="UniProtKB">
        <authorList>
            <consortium name="EnsemblMetazoa"/>
        </authorList>
    </citation>
    <scope>IDENTIFICATION</scope>
</reference>
<comment type="subcellular location">
    <subcellularLocation>
        <location evidence="8">Cell membrane</location>
        <topology evidence="8">Multi-pass membrane protein</topology>
    </subcellularLocation>
    <subcellularLocation>
        <location evidence="1">Membrane</location>
        <topology evidence="1">Multi-pass membrane protein</topology>
    </subcellularLocation>
</comment>
<dbReference type="EnsemblMetazoa" id="CLYHEMT022187.1">
    <property type="protein sequence ID" value="CLYHEMP022187.1"/>
    <property type="gene ID" value="CLYHEMG022187"/>
</dbReference>
<evidence type="ECO:0000256" key="1">
    <source>
        <dbReference type="ARBA" id="ARBA00004141"/>
    </source>
</evidence>
<feature type="transmembrane region" description="Helical" evidence="8">
    <location>
        <begin position="354"/>
        <end position="372"/>
    </location>
</feature>
<dbReference type="SUPFAM" id="SSF111352">
    <property type="entry name" value="Ammonium transporter"/>
    <property type="match status" value="1"/>
</dbReference>
<organism evidence="10 11">
    <name type="scientific">Clytia hemisphaerica</name>
    <dbReference type="NCBI Taxonomy" id="252671"/>
    <lineage>
        <taxon>Eukaryota</taxon>
        <taxon>Metazoa</taxon>
        <taxon>Cnidaria</taxon>
        <taxon>Hydrozoa</taxon>
        <taxon>Hydroidolina</taxon>
        <taxon>Leptothecata</taxon>
        <taxon>Obeliida</taxon>
        <taxon>Clytiidae</taxon>
        <taxon>Clytia</taxon>
    </lineage>
</organism>
<feature type="transmembrane region" description="Helical" evidence="8">
    <location>
        <begin position="324"/>
        <end position="342"/>
    </location>
</feature>
<accession>A0A7M6DQC6</accession>
<evidence type="ECO:0000256" key="5">
    <source>
        <dbReference type="ARBA" id="ARBA00022989"/>
    </source>
</evidence>
<keyword evidence="5 8" id="KW-1133">Transmembrane helix</keyword>